<reference evidence="7 8" key="1">
    <citation type="submission" date="2023-04" db="EMBL/GenBank/DDBJ databases">
        <title>Genome of Basidiobolus ranarum AG-B5.</title>
        <authorList>
            <person name="Stajich J.E."/>
            <person name="Carter-House D."/>
            <person name="Gryganskyi A."/>
        </authorList>
    </citation>
    <scope>NUCLEOTIDE SEQUENCE [LARGE SCALE GENOMIC DNA]</scope>
    <source>
        <strain evidence="7 8">AG-B5</strain>
    </source>
</reference>
<evidence type="ECO:0000259" key="6">
    <source>
        <dbReference type="SMART" id="SM01349"/>
    </source>
</evidence>
<dbReference type="EMBL" id="JASJQH010002845">
    <property type="protein sequence ID" value="KAK9759906.1"/>
    <property type="molecule type" value="Genomic_DNA"/>
</dbReference>
<comment type="caution">
    <text evidence="7">The sequence shown here is derived from an EMBL/GenBank/DDBJ whole genome shotgun (WGS) entry which is preliminary data.</text>
</comment>
<dbReference type="PANTHER" id="PTHR21567:SF9">
    <property type="entry name" value="CLIP-ASSOCIATING PROTEIN"/>
    <property type="match status" value="1"/>
</dbReference>
<proteinExistence type="inferred from homology"/>
<feature type="domain" description="TOG" evidence="6">
    <location>
        <begin position="51"/>
        <end position="282"/>
    </location>
</feature>
<evidence type="ECO:0000256" key="3">
    <source>
        <dbReference type="ARBA" id="ARBA00022618"/>
    </source>
</evidence>
<gene>
    <name evidence="7" type="ORF">K7432_016599</name>
</gene>
<dbReference type="Pfam" id="PF12348">
    <property type="entry name" value="CLASP_N"/>
    <property type="match status" value="1"/>
</dbReference>
<dbReference type="InterPro" id="IPR011989">
    <property type="entry name" value="ARM-like"/>
</dbReference>
<evidence type="ECO:0000256" key="2">
    <source>
        <dbReference type="ARBA" id="ARBA00009549"/>
    </source>
</evidence>
<evidence type="ECO:0000256" key="4">
    <source>
        <dbReference type="ARBA" id="ARBA00022701"/>
    </source>
</evidence>
<accession>A0ABR2WEH0</accession>
<dbReference type="SMART" id="SM01349">
    <property type="entry name" value="TOG"/>
    <property type="match status" value="1"/>
</dbReference>
<keyword evidence="5" id="KW-0498">Mitosis</keyword>
<keyword evidence="8" id="KW-1185">Reference proteome</keyword>
<evidence type="ECO:0000313" key="7">
    <source>
        <dbReference type="EMBL" id="KAK9759906.1"/>
    </source>
</evidence>
<keyword evidence="3" id="KW-0132">Cell division</keyword>
<evidence type="ECO:0000256" key="5">
    <source>
        <dbReference type="ARBA" id="ARBA00022776"/>
    </source>
</evidence>
<evidence type="ECO:0000256" key="1">
    <source>
        <dbReference type="ARBA" id="ARBA00004186"/>
    </source>
</evidence>
<dbReference type="InterPro" id="IPR016024">
    <property type="entry name" value="ARM-type_fold"/>
</dbReference>
<comment type="subcellular location">
    <subcellularLocation>
        <location evidence="1">Cytoplasm</location>
        <location evidence="1">Cytoskeleton</location>
        <location evidence="1">Spindle</location>
    </subcellularLocation>
</comment>
<comment type="similarity">
    <text evidence="2">Belongs to the CLASP family.</text>
</comment>
<dbReference type="PANTHER" id="PTHR21567">
    <property type="entry name" value="CLASP"/>
    <property type="match status" value="1"/>
</dbReference>
<name>A0ABR2WEH0_9FUNG</name>
<organism evidence="7 8">
    <name type="scientific">Basidiobolus ranarum</name>
    <dbReference type="NCBI Taxonomy" id="34480"/>
    <lineage>
        <taxon>Eukaryota</taxon>
        <taxon>Fungi</taxon>
        <taxon>Fungi incertae sedis</taxon>
        <taxon>Zoopagomycota</taxon>
        <taxon>Entomophthoromycotina</taxon>
        <taxon>Basidiobolomycetes</taxon>
        <taxon>Basidiobolales</taxon>
        <taxon>Basidiobolaceae</taxon>
        <taxon>Basidiobolus</taxon>
    </lineage>
</organism>
<evidence type="ECO:0000313" key="8">
    <source>
        <dbReference type="Proteomes" id="UP001479436"/>
    </source>
</evidence>
<dbReference type="Gene3D" id="1.25.10.10">
    <property type="entry name" value="Leucine-rich Repeat Variant"/>
    <property type="match status" value="1"/>
</dbReference>
<dbReference type="Proteomes" id="UP001479436">
    <property type="component" value="Unassembled WGS sequence"/>
</dbReference>
<keyword evidence="4" id="KW-0493">Microtubule</keyword>
<sequence length="330" mass="37510">MCRLIFNRSNINIMEFSPSRLNPYSSFEFLQFTLSSPTHVSTDMMGQSGKTYAEEVDLYSKIFTDSEEEEWLKRRDVLNSLKESLPEVYQMSNYVELCEVVGVGIVECIRSERTQLCITAMDYIVELSGYLKSEFEPLAKVYLPVILKNCGRTNKIIRTKAVDSLVSILSSSGPTSWFVTLLEERTSENKDVRFGVIRALQCIIDLYESILSEEVEIIEDTIASGISDASPEVRDIAFKAYRAYFSRISSRELVFRESLDPVALKTLEKLEFRQSNTVNSPKKSIQRPSIASLKKQLRAKMQCEEAKKSCDSHTIITDYPSPAISTKSII</sequence>
<dbReference type="InterPro" id="IPR024395">
    <property type="entry name" value="CLASP_N_dom"/>
</dbReference>
<dbReference type="InterPro" id="IPR034085">
    <property type="entry name" value="TOG"/>
</dbReference>
<keyword evidence="5" id="KW-0131">Cell cycle</keyword>
<dbReference type="SUPFAM" id="SSF48371">
    <property type="entry name" value="ARM repeat"/>
    <property type="match status" value="1"/>
</dbReference>
<protein>
    <recommendedName>
        <fullName evidence="6">TOG domain-containing protein</fullName>
    </recommendedName>
</protein>